<sequence length="105" mass="12560">MKTWEMIKELTENPKLKFKRLCDSRIFYCGNSGYLYREPGMSEVIGIDEDWELISQEVTWQEAIQAWVDGKTVRCKKDREIIYFGSWPDFIADKTNFTDGKWYIE</sequence>
<reference evidence="1 2" key="1">
    <citation type="submission" date="2019-03" db="EMBL/GenBank/DDBJ databases">
        <title>Draft Genome Sequence of Desulfosporosinus fructosivorans Strain 63.6F, Isolated from Marine Sediment in the Baltic Sea.</title>
        <authorList>
            <person name="Hausmann B."/>
            <person name="Vandieken V."/>
            <person name="Pjevac P."/>
            <person name="Schreck K."/>
            <person name="Herbold C.W."/>
            <person name="Loy A."/>
        </authorList>
    </citation>
    <scope>NUCLEOTIDE SEQUENCE [LARGE SCALE GENOMIC DNA]</scope>
    <source>
        <strain evidence="1 2">63.6F</strain>
    </source>
</reference>
<dbReference type="AlphaFoldDB" id="A0A4Z0R2Q0"/>
<gene>
    <name evidence="1" type="ORF">E4K67_22635</name>
</gene>
<keyword evidence="2" id="KW-1185">Reference proteome</keyword>
<organism evidence="1 2">
    <name type="scientific">Desulfosporosinus fructosivorans</name>
    <dbReference type="NCBI Taxonomy" id="2018669"/>
    <lineage>
        <taxon>Bacteria</taxon>
        <taxon>Bacillati</taxon>
        <taxon>Bacillota</taxon>
        <taxon>Clostridia</taxon>
        <taxon>Eubacteriales</taxon>
        <taxon>Desulfitobacteriaceae</taxon>
        <taxon>Desulfosporosinus</taxon>
    </lineage>
</organism>
<dbReference type="EMBL" id="SPQQ01000010">
    <property type="protein sequence ID" value="TGE35916.1"/>
    <property type="molecule type" value="Genomic_DNA"/>
</dbReference>
<dbReference type="Proteomes" id="UP000298460">
    <property type="component" value="Unassembled WGS sequence"/>
</dbReference>
<evidence type="ECO:0000313" key="2">
    <source>
        <dbReference type="Proteomes" id="UP000298460"/>
    </source>
</evidence>
<accession>A0A4Z0R2Q0</accession>
<proteinExistence type="predicted"/>
<dbReference type="RefSeq" id="WP_135550906.1">
    <property type="nucleotide sequence ID" value="NZ_SPQQ01000010.1"/>
</dbReference>
<protein>
    <submittedName>
        <fullName evidence="1">Uncharacterized protein</fullName>
    </submittedName>
</protein>
<dbReference type="OrthoDB" id="1799556at2"/>
<name>A0A4Z0R2Q0_9FIRM</name>
<comment type="caution">
    <text evidence="1">The sequence shown here is derived from an EMBL/GenBank/DDBJ whole genome shotgun (WGS) entry which is preliminary data.</text>
</comment>
<evidence type="ECO:0000313" key="1">
    <source>
        <dbReference type="EMBL" id="TGE35916.1"/>
    </source>
</evidence>